<gene>
    <name evidence="1" type="ORF">AOC05_13690</name>
</gene>
<evidence type="ECO:0000313" key="2">
    <source>
        <dbReference type="Proteomes" id="UP000062833"/>
    </source>
</evidence>
<protein>
    <submittedName>
        <fullName evidence="1">Uncharacterized protein</fullName>
    </submittedName>
</protein>
<name>A0A0M4QZX3_9MICC</name>
<proteinExistence type="predicted"/>
<accession>A0A0M4QZX3</accession>
<sequence>MIETPVIEPGPRPRGTRWELASSGSLQAVGACKQWERLGSEITRGFDKLDHRLVSSEQYREQGK</sequence>
<dbReference type="AlphaFoldDB" id="A0A0M4QZX3"/>
<evidence type="ECO:0000313" key="1">
    <source>
        <dbReference type="EMBL" id="ALE93127.1"/>
    </source>
</evidence>
<dbReference type="Proteomes" id="UP000062833">
    <property type="component" value="Chromosome"/>
</dbReference>
<organism evidence="1 2">
    <name type="scientific">Arthrobacter alpinus</name>
    <dbReference type="NCBI Taxonomy" id="656366"/>
    <lineage>
        <taxon>Bacteria</taxon>
        <taxon>Bacillati</taxon>
        <taxon>Actinomycetota</taxon>
        <taxon>Actinomycetes</taxon>
        <taxon>Micrococcales</taxon>
        <taxon>Micrococcaceae</taxon>
        <taxon>Arthrobacter</taxon>
    </lineage>
</organism>
<dbReference type="EMBL" id="CP012677">
    <property type="protein sequence ID" value="ALE93127.1"/>
    <property type="molecule type" value="Genomic_DNA"/>
</dbReference>
<dbReference type="KEGG" id="aaq:AOC05_13690"/>
<keyword evidence="2" id="KW-1185">Reference proteome</keyword>
<dbReference type="PATRIC" id="fig|656366.3.peg.2951"/>
<reference evidence="2" key="1">
    <citation type="submission" date="2015-09" db="EMBL/GenBank/DDBJ databases">
        <title>Complete genome of Arthrobacter alpinus strain R3.8.</title>
        <authorList>
            <person name="See-Too W.S."/>
            <person name="Chan K.G."/>
        </authorList>
    </citation>
    <scope>NUCLEOTIDE SEQUENCE [LARGE SCALE GENOMIC DNA]</scope>
    <source>
        <strain evidence="2">R3.8</strain>
    </source>
</reference>